<reference evidence="1" key="1">
    <citation type="journal article" date="2015" name="Proc. Natl. Acad. Sci. U.S.A.">
        <title>Networks of energetic and metabolic interactions define dynamics in microbial communities.</title>
        <authorList>
            <person name="Embree M."/>
            <person name="Liu J.K."/>
            <person name="Al-Bassam M.M."/>
            <person name="Zengler K."/>
        </authorList>
    </citation>
    <scope>NUCLEOTIDE SEQUENCE</scope>
</reference>
<name>A0A0W8FLP8_9ZZZZ</name>
<evidence type="ECO:0000313" key="1">
    <source>
        <dbReference type="EMBL" id="KUG21769.1"/>
    </source>
</evidence>
<dbReference type="AlphaFoldDB" id="A0A0W8FLP8"/>
<protein>
    <submittedName>
        <fullName evidence="1">Uncharacterized protein</fullName>
    </submittedName>
</protein>
<dbReference type="EMBL" id="LNQE01001023">
    <property type="protein sequence ID" value="KUG21769.1"/>
    <property type="molecule type" value="Genomic_DNA"/>
</dbReference>
<accession>A0A0W8FLP8</accession>
<gene>
    <name evidence="1" type="ORF">ASZ90_008474</name>
</gene>
<comment type="caution">
    <text evidence="1">The sequence shown here is derived from an EMBL/GenBank/DDBJ whole genome shotgun (WGS) entry which is preliminary data.</text>
</comment>
<sequence length="55" mass="6583">MFQAFNANLKYNVPKNEKAKQLKSRKMDIKFNCHALVFKKNFDFINVQLVEVYNN</sequence>
<organism evidence="1">
    <name type="scientific">hydrocarbon metagenome</name>
    <dbReference type="NCBI Taxonomy" id="938273"/>
    <lineage>
        <taxon>unclassified sequences</taxon>
        <taxon>metagenomes</taxon>
        <taxon>ecological metagenomes</taxon>
    </lineage>
</organism>
<proteinExistence type="predicted"/>